<protein>
    <recommendedName>
        <fullName evidence="2">Transposase (Putative), gypsy type</fullName>
    </recommendedName>
</protein>
<proteinExistence type="predicted"/>
<evidence type="ECO:0008006" key="2">
    <source>
        <dbReference type="Google" id="ProtNLM"/>
    </source>
</evidence>
<reference evidence="1" key="1">
    <citation type="journal article" date="2019" name="Sci. Rep.">
        <title>Draft genome of Tanacetum cinerariifolium, the natural source of mosquito coil.</title>
        <authorList>
            <person name="Yamashiro T."/>
            <person name="Shiraishi A."/>
            <person name="Satake H."/>
            <person name="Nakayama K."/>
        </authorList>
    </citation>
    <scope>NUCLEOTIDE SEQUENCE</scope>
</reference>
<organism evidence="1">
    <name type="scientific">Tanacetum cinerariifolium</name>
    <name type="common">Dalmatian daisy</name>
    <name type="synonym">Chrysanthemum cinerariifolium</name>
    <dbReference type="NCBI Taxonomy" id="118510"/>
    <lineage>
        <taxon>Eukaryota</taxon>
        <taxon>Viridiplantae</taxon>
        <taxon>Streptophyta</taxon>
        <taxon>Embryophyta</taxon>
        <taxon>Tracheophyta</taxon>
        <taxon>Spermatophyta</taxon>
        <taxon>Magnoliopsida</taxon>
        <taxon>eudicotyledons</taxon>
        <taxon>Gunneridae</taxon>
        <taxon>Pentapetalae</taxon>
        <taxon>asterids</taxon>
        <taxon>campanulids</taxon>
        <taxon>Asterales</taxon>
        <taxon>Asteraceae</taxon>
        <taxon>Asteroideae</taxon>
        <taxon>Anthemideae</taxon>
        <taxon>Anthemidinae</taxon>
        <taxon>Tanacetum</taxon>
    </lineage>
</organism>
<evidence type="ECO:0000313" key="1">
    <source>
        <dbReference type="EMBL" id="GFA83904.1"/>
    </source>
</evidence>
<name>A0A699K9Y0_TANCI</name>
<dbReference type="EMBL" id="BKCJ010497906">
    <property type="protein sequence ID" value="GFA83904.1"/>
    <property type="molecule type" value="Genomic_DNA"/>
</dbReference>
<comment type="caution">
    <text evidence="1">The sequence shown here is derived from an EMBL/GenBank/DDBJ whole genome shotgun (WGS) entry which is preliminary data.</text>
</comment>
<sequence length="213" mass="24323">MGRDTIQLENVISTISQDYLLEFTSKYGIPESLHLELSGPEDHIMEFPGGKVVIGAAKVSHFEINCRVLNIIPTLNLFRVFYIPSFNAGWMSFSKQPGKNTPQCYTKPLDSLKNWKNRFFWVDDRVFPIVTDWRTSAPKDQMPPVGSYSAADVTCLNTRRTPIQKQPEALLCMVGLSRRYFLGDDVYPTLLYDDDRGGCLLITIAFHIFIKVY</sequence>
<gene>
    <name evidence="1" type="ORF">Tci_655876</name>
</gene>
<dbReference type="AlphaFoldDB" id="A0A699K9Y0"/>
<accession>A0A699K9Y0</accession>